<dbReference type="SUPFAM" id="SSF56672">
    <property type="entry name" value="DNA/RNA polymerases"/>
    <property type="match status" value="1"/>
</dbReference>
<dbReference type="InterPro" id="IPR000953">
    <property type="entry name" value="Chromo/chromo_shadow_dom"/>
</dbReference>
<evidence type="ECO:0000256" key="1">
    <source>
        <dbReference type="ARBA" id="ARBA00004123"/>
    </source>
</evidence>
<keyword evidence="5" id="KW-1185">Reference proteome</keyword>
<dbReference type="InterPro" id="IPR023780">
    <property type="entry name" value="Chromo_domain"/>
</dbReference>
<comment type="subcellular location">
    <subcellularLocation>
        <location evidence="1">Nucleus</location>
    </subcellularLocation>
</comment>
<comment type="caution">
    <text evidence="4">The sequence shown here is derived from an EMBL/GenBank/DDBJ whole genome shotgun (WGS) entry which is preliminary data.</text>
</comment>
<sequence>MQQKFIQRGYPPRLLQQAQLRPQSSSKLSTSQMIAFEHTFHPFMYKVHRTIRKHWPILRESFPNIPEFQAPFLPCFRRPKNLKNKIVRANTGSSLIIPKQTFLSTPRTGTFPCLQCAQCANVIKGPKISHPLTGADIPITIFFTCNSKSVVYAIKCPCGKVYVGETTQAIKDRISHHKSDIRCQKNHLPIPYHFNSSGHTVAQLRFLVLEQVNLNRRVALGLLYDEPNSVDQAEKILLAPCQGQEAAESYCQKFRKWSVLTKWNEDALAAIFRKGLSESVKDVMDVFDEPKSSSLPPHRDCDCAIDLIPGCKFPKGQLFNQSVPEHAAMWSYIKESLEKGHIRPSSSPLEREMDPVKVQAIHDWIQPTSVKSLQKFLDFDIYFIVVSLPTSPTNGQTERTNQTLETYLRCFVSADQDDWVEPSDLSGVDSVVDRLQQQIWAYVVDNLVLSQEEAQRFANRRRRKLQYLVKWKGYGQEDNSWVSALMSMPLIWFMPFIGLILIGLGALSDEGTEDMQDGGKIISSDLSTLSLKKREKKEDMDDRYSGILESRGDIWAREVDLSVISI</sequence>
<feature type="domain" description="Chromo" evidence="3">
    <location>
        <begin position="452"/>
        <end position="481"/>
    </location>
</feature>
<keyword evidence="2" id="KW-1133">Transmembrane helix</keyword>
<dbReference type="InterPro" id="IPR016197">
    <property type="entry name" value="Chromo-like_dom_sf"/>
</dbReference>
<keyword evidence="2" id="KW-0812">Transmembrane</keyword>
<evidence type="ECO:0000259" key="3">
    <source>
        <dbReference type="PROSITE" id="PS50013"/>
    </source>
</evidence>
<dbReference type="InterPro" id="IPR043502">
    <property type="entry name" value="DNA/RNA_pol_sf"/>
</dbReference>
<dbReference type="Pfam" id="PF00385">
    <property type="entry name" value="Chromo"/>
    <property type="match status" value="1"/>
</dbReference>
<dbReference type="SUPFAM" id="SSF54160">
    <property type="entry name" value="Chromo domain-like"/>
    <property type="match status" value="1"/>
</dbReference>
<dbReference type="Gene3D" id="3.40.1440.10">
    <property type="entry name" value="GIY-YIG endonuclease"/>
    <property type="match status" value="1"/>
</dbReference>
<dbReference type="PANTHER" id="PTHR15503:SF36">
    <property type="entry name" value="RETROTRANSPOSON GAG-LIKE PROTEIN 5"/>
    <property type="match status" value="1"/>
</dbReference>
<dbReference type="CDD" id="cd00024">
    <property type="entry name" value="CD_CSD"/>
    <property type="match status" value="1"/>
</dbReference>
<evidence type="ECO:0000313" key="5">
    <source>
        <dbReference type="Proteomes" id="UP001176940"/>
    </source>
</evidence>
<keyword evidence="2" id="KW-0472">Membrane</keyword>
<dbReference type="PANTHER" id="PTHR15503">
    <property type="entry name" value="LDOC1 RELATED"/>
    <property type="match status" value="1"/>
</dbReference>
<reference evidence="4" key="1">
    <citation type="submission" date="2023-07" db="EMBL/GenBank/DDBJ databases">
        <authorList>
            <person name="Stuckert A."/>
        </authorList>
    </citation>
    <scope>NUCLEOTIDE SEQUENCE</scope>
</reference>
<evidence type="ECO:0000256" key="2">
    <source>
        <dbReference type="SAM" id="Phobius"/>
    </source>
</evidence>
<gene>
    <name evidence="4" type="ORF">RIMI_LOCUS9294830</name>
</gene>
<dbReference type="InterPro" id="IPR035901">
    <property type="entry name" value="GIY-YIG_endonuc_sf"/>
</dbReference>
<name>A0ABN9LJ09_9NEOB</name>
<dbReference type="PROSITE" id="PS50013">
    <property type="entry name" value="CHROMO_2"/>
    <property type="match status" value="1"/>
</dbReference>
<dbReference type="Gene3D" id="2.40.50.40">
    <property type="match status" value="1"/>
</dbReference>
<dbReference type="Proteomes" id="UP001176940">
    <property type="component" value="Unassembled WGS sequence"/>
</dbReference>
<dbReference type="InterPro" id="IPR032567">
    <property type="entry name" value="RTL1-rel"/>
</dbReference>
<dbReference type="CDD" id="cd10442">
    <property type="entry name" value="GIY-YIG_PLEs"/>
    <property type="match status" value="1"/>
</dbReference>
<organism evidence="4 5">
    <name type="scientific">Ranitomeya imitator</name>
    <name type="common">mimic poison frog</name>
    <dbReference type="NCBI Taxonomy" id="111125"/>
    <lineage>
        <taxon>Eukaryota</taxon>
        <taxon>Metazoa</taxon>
        <taxon>Chordata</taxon>
        <taxon>Craniata</taxon>
        <taxon>Vertebrata</taxon>
        <taxon>Euteleostomi</taxon>
        <taxon>Amphibia</taxon>
        <taxon>Batrachia</taxon>
        <taxon>Anura</taxon>
        <taxon>Neobatrachia</taxon>
        <taxon>Hyloidea</taxon>
        <taxon>Dendrobatidae</taxon>
        <taxon>Dendrobatinae</taxon>
        <taxon>Ranitomeya</taxon>
    </lineage>
</organism>
<dbReference type="EMBL" id="CAUEEQ010019145">
    <property type="protein sequence ID" value="CAJ0941616.1"/>
    <property type="molecule type" value="Genomic_DNA"/>
</dbReference>
<evidence type="ECO:0000313" key="4">
    <source>
        <dbReference type="EMBL" id="CAJ0941616.1"/>
    </source>
</evidence>
<protein>
    <recommendedName>
        <fullName evidence="3">Chromo domain-containing protein</fullName>
    </recommendedName>
</protein>
<proteinExistence type="predicted"/>
<accession>A0ABN9LJ09</accession>
<feature type="transmembrane region" description="Helical" evidence="2">
    <location>
        <begin position="481"/>
        <end position="507"/>
    </location>
</feature>